<comment type="caution">
    <text evidence="1">The sequence shown here is derived from an EMBL/GenBank/DDBJ whole genome shotgun (WGS) entry which is preliminary data.</text>
</comment>
<evidence type="ECO:0000313" key="1">
    <source>
        <dbReference type="EMBL" id="MFD1656718.1"/>
    </source>
</evidence>
<organism evidence="1 2">
    <name type="scientific">Streptomyces caeni</name>
    <dbReference type="NCBI Taxonomy" id="2307231"/>
    <lineage>
        <taxon>Bacteria</taxon>
        <taxon>Bacillati</taxon>
        <taxon>Actinomycetota</taxon>
        <taxon>Actinomycetes</taxon>
        <taxon>Kitasatosporales</taxon>
        <taxon>Streptomycetaceae</taxon>
        <taxon>Streptomyces</taxon>
    </lineage>
</organism>
<dbReference type="RefSeq" id="WP_381076749.1">
    <property type="nucleotide sequence ID" value="NZ_JBHUDX010000001.1"/>
</dbReference>
<accession>A0ABW4IIJ4</accession>
<gene>
    <name evidence="1" type="ORF">ACFSL4_00325</name>
</gene>
<protein>
    <submittedName>
        <fullName evidence="1">Uncharacterized protein</fullName>
    </submittedName>
</protein>
<name>A0ABW4IIJ4_9ACTN</name>
<dbReference type="Proteomes" id="UP001597261">
    <property type="component" value="Unassembled WGS sequence"/>
</dbReference>
<proteinExistence type="predicted"/>
<reference evidence="2" key="1">
    <citation type="journal article" date="2019" name="Int. J. Syst. Evol. Microbiol.">
        <title>The Global Catalogue of Microorganisms (GCM) 10K type strain sequencing project: providing services to taxonomists for standard genome sequencing and annotation.</title>
        <authorList>
            <consortium name="The Broad Institute Genomics Platform"/>
            <consortium name="The Broad Institute Genome Sequencing Center for Infectious Disease"/>
            <person name="Wu L."/>
            <person name="Ma J."/>
        </authorList>
    </citation>
    <scope>NUCLEOTIDE SEQUENCE [LARGE SCALE GENOMIC DNA]</scope>
    <source>
        <strain evidence="2">CGMCC 1.12470</strain>
    </source>
</reference>
<keyword evidence="2" id="KW-1185">Reference proteome</keyword>
<evidence type="ECO:0000313" key="2">
    <source>
        <dbReference type="Proteomes" id="UP001597261"/>
    </source>
</evidence>
<sequence>MISTCTTPWMVVMMLGFCTRRGRYSPHAPRVLDRAVLRPAPVRLLPGGA</sequence>
<dbReference type="EMBL" id="JBHUDX010000001">
    <property type="protein sequence ID" value="MFD1656718.1"/>
    <property type="molecule type" value="Genomic_DNA"/>
</dbReference>